<sequence>MPSSKRVRPPIRLRILIGIAPYSFHPEHLDRKKRKNEELASKILGKNRKTVAAGAGAGIKAQKTKPGSLASRIGVVKPAPVRAADSQPKRASKRRPDEERLLSALNPANGQSTVRDNPVGITIRGAGSGSFVVIGSNFAPGTTAADIQSAIEPLSGQILSCWITSQHPTVTAEITYADKWAAEKAIANFHNQRADGRILSMRFKHITPEPTPSQHVQNPQSSFSNLREQADRERRLNRKAEPTVQDGRYGFAEGDDQLLSHGDSRGNGRSNRRNARGNRAYGRAGRQTNQNTQETGLYSDQMMVDPPTQNSSHRGGRHR</sequence>
<reference evidence="2 3" key="1">
    <citation type="journal article" date="2008" name="PLoS Genet.">
        <title>Genomic islands in the pathogenic filamentous fungus Aspergillus fumigatus.</title>
        <authorList>
            <person name="Fedorova N.D."/>
            <person name="Khaldi N."/>
            <person name="Joardar V.S."/>
            <person name="Maiti R."/>
            <person name="Amedeo P."/>
            <person name="Anderson M.J."/>
            <person name="Crabtree J."/>
            <person name="Silva J.C."/>
            <person name="Badger J.H."/>
            <person name="Albarraq A."/>
            <person name="Angiuoli S."/>
            <person name="Bussey H."/>
            <person name="Bowyer P."/>
            <person name="Cotty P.J."/>
            <person name="Dyer P.S."/>
            <person name="Egan A."/>
            <person name="Galens K."/>
            <person name="Fraser-Liggett C.M."/>
            <person name="Haas B.J."/>
            <person name="Inman J.M."/>
            <person name="Kent R."/>
            <person name="Lemieux S."/>
            <person name="Malavazi I."/>
            <person name="Orvis J."/>
            <person name="Roemer T."/>
            <person name="Ronning C.M."/>
            <person name="Sundaram J.P."/>
            <person name="Sutton G."/>
            <person name="Turner G."/>
            <person name="Venter J.C."/>
            <person name="White O.R."/>
            <person name="Whitty B.R."/>
            <person name="Youngman P."/>
            <person name="Wolfe K.H."/>
            <person name="Goldman G.H."/>
            <person name="Wortman J.R."/>
            <person name="Jiang B."/>
            <person name="Denning D.W."/>
            <person name="Nierman W.C."/>
        </authorList>
    </citation>
    <scope>NUCLEOTIDE SEQUENCE [LARGE SCALE GENOMIC DNA]</scope>
    <source>
        <strain evidence="3">CBS 144.89 / FGSC A1163 / CEA10</strain>
    </source>
</reference>
<protein>
    <recommendedName>
        <fullName evidence="4">RRM domain-containing protein</fullName>
    </recommendedName>
</protein>
<dbReference type="Gene3D" id="3.30.70.330">
    <property type="match status" value="1"/>
</dbReference>
<evidence type="ECO:0008006" key="4">
    <source>
        <dbReference type="Google" id="ProtNLM"/>
    </source>
</evidence>
<feature type="compositionally biased region" description="Polar residues" evidence="1">
    <location>
        <begin position="106"/>
        <end position="115"/>
    </location>
</feature>
<dbReference type="HOGENOM" id="CLU_058466_0_0_1"/>
<feature type="region of interest" description="Disordered" evidence="1">
    <location>
        <begin position="207"/>
        <end position="319"/>
    </location>
</feature>
<name>B0XS15_ASPFC</name>
<keyword evidence="3" id="KW-1185">Reference proteome</keyword>
<dbReference type="InterPro" id="IPR012677">
    <property type="entry name" value="Nucleotide-bd_a/b_plait_sf"/>
</dbReference>
<dbReference type="PhylomeDB" id="B0XS15"/>
<proteinExistence type="predicted"/>
<dbReference type="GO" id="GO:0003676">
    <property type="term" value="F:nucleic acid binding"/>
    <property type="evidence" value="ECO:0007669"/>
    <property type="project" value="InterPro"/>
</dbReference>
<organism evidence="2 3">
    <name type="scientific">Aspergillus fumigatus (strain CBS 144.89 / FGSC A1163 / CEA10)</name>
    <name type="common">Neosartorya fumigata</name>
    <dbReference type="NCBI Taxonomy" id="451804"/>
    <lineage>
        <taxon>Eukaryota</taxon>
        <taxon>Fungi</taxon>
        <taxon>Dikarya</taxon>
        <taxon>Ascomycota</taxon>
        <taxon>Pezizomycotina</taxon>
        <taxon>Eurotiomycetes</taxon>
        <taxon>Eurotiomycetidae</taxon>
        <taxon>Eurotiales</taxon>
        <taxon>Aspergillaceae</taxon>
        <taxon>Aspergillus</taxon>
        <taxon>Aspergillus subgen. Fumigati</taxon>
    </lineage>
</organism>
<feature type="compositionally biased region" description="Basic and acidic residues" evidence="1">
    <location>
        <begin position="228"/>
        <end position="241"/>
    </location>
</feature>
<feature type="compositionally biased region" description="Polar residues" evidence="1">
    <location>
        <begin position="287"/>
        <end position="298"/>
    </location>
</feature>
<evidence type="ECO:0000256" key="1">
    <source>
        <dbReference type="SAM" id="MobiDB-lite"/>
    </source>
</evidence>
<dbReference type="SUPFAM" id="SSF54928">
    <property type="entry name" value="RNA-binding domain, RBD"/>
    <property type="match status" value="1"/>
</dbReference>
<dbReference type="CDD" id="cd00590">
    <property type="entry name" value="RRM_SF"/>
    <property type="match status" value="1"/>
</dbReference>
<feature type="compositionally biased region" description="Polar residues" evidence="1">
    <location>
        <begin position="212"/>
        <end position="227"/>
    </location>
</feature>
<feature type="region of interest" description="Disordered" evidence="1">
    <location>
        <begin position="53"/>
        <end position="117"/>
    </location>
</feature>
<dbReference type="EMBL" id="DS499595">
    <property type="protein sequence ID" value="EDP54501.1"/>
    <property type="molecule type" value="Genomic_DNA"/>
</dbReference>
<dbReference type="OrthoDB" id="5374349at2759"/>
<accession>B0XS15</accession>
<dbReference type="Proteomes" id="UP000001699">
    <property type="component" value="Unassembled WGS sequence"/>
</dbReference>
<feature type="compositionally biased region" description="Low complexity" evidence="1">
    <location>
        <begin position="277"/>
        <end position="286"/>
    </location>
</feature>
<evidence type="ECO:0000313" key="3">
    <source>
        <dbReference type="Proteomes" id="UP000001699"/>
    </source>
</evidence>
<evidence type="ECO:0000313" key="2">
    <source>
        <dbReference type="EMBL" id="EDP54501.1"/>
    </source>
</evidence>
<gene>
    <name evidence="2" type="ORF">AFUB_025580</name>
</gene>
<dbReference type="InterPro" id="IPR035979">
    <property type="entry name" value="RBD_domain_sf"/>
</dbReference>
<dbReference type="AlphaFoldDB" id="B0XS15"/>